<keyword evidence="3 8" id="KW-0132">Cell division</keyword>
<keyword evidence="7 8" id="KW-0961">Cell wall biogenesis/degradation</keyword>
<dbReference type="PANTHER" id="PTHR23135">
    <property type="entry name" value="MUR LIGASE FAMILY MEMBER"/>
    <property type="match status" value="1"/>
</dbReference>
<dbReference type="Gene3D" id="3.40.1190.10">
    <property type="entry name" value="Mur-like, catalytic domain"/>
    <property type="match status" value="1"/>
</dbReference>
<comment type="caution">
    <text evidence="13">The sequence shown here is derived from an EMBL/GenBank/DDBJ whole genome shotgun (WGS) entry which is preliminary data.</text>
</comment>
<dbReference type="InterPro" id="IPR036565">
    <property type="entry name" value="Mur-like_cat_sf"/>
</dbReference>
<dbReference type="GO" id="GO:0005737">
    <property type="term" value="C:cytoplasm"/>
    <property type="evidence" value="ECO:0007669"/>
    <property type="project" value="UniProtKB-SubCell"/>
</dbReference>
<proteinExistence type="inferred from homology"/>
<reference evidence="13 14" key="1">
    <citation type="submission" date="2023-05" db="EMBL/GenBank/DDBJ databases">
        <title>[ruminococcus] sp. nov., isolated from a pig farm feces dump.</title>
        <authorList>
            <person name="Chang Y.-H."/>
        </authorList>
    </citation>
    <scope>NUCLEOTIDE SEQUENCE [LARGE SCALE GENOMIC DNA]</scope>
    <source>
        <strain evidence="13 14">YH-rum2234</strain>
    </source>
</reference>
<dbReference type="GO" id="GO:0008270">
    <property type="term" value="F:zinc ion binding"/>
    <property type="evidence" value="ECO:0007669"/>
    <property type="project" value="InterPro"/>
</dbReference>
<dbReference type="EC" id="6.3.2.-" evidence="8"/>
<dbReference type="PANTHER" id="PTHR23135:SF4">
    <property type="entry name" value="UDP-N-ACETYLMURAMOYL-L-ALANYL-D-GLUTAMATE--2,6-DIAMINOPIMELATE LIGASE MURE HOMOLOG, CHLOROPLASTIC"/>
    <property type="match status" value="1"/>
</dbReference>
<dbReference type="InterPro" id="IPR005761">
    <property type="entry name" value="UDP-N-AcMur-Glu-dNH2Pim_ligase"/>
</dbReference>
<evidence type="ECO:0000256" key="1">
    <source>
        <dbReference type="ARBA" id="ARBA00004752"/>
    </source>
</evidence>
<evidence type="ECO:0000256" key="3">
    <source>
        <dbReference type="ARBA" id="ARBA00022618"/>
    </source>
</evidence>
<feature type="modified residue" description="N6-carboxylysine" evidence="8">
    <location>
        <position position="232"/>
    </location>
</feature>
<evidence type="ECO:0000256" key="9">
    <source>
        <dbReference type="RuleBase" id="RU004135"/>
    </source>
</evidence>
<evidence type="ECO:0000313" key="14">
    <source>
        <dbReference type="Proteomes" id="UP001300383"/>
    </source>
</evidence>
<feature type="binding site" evidence="8">
    <location>
        <begin position="121"/>
        <end position="127"/>
    </location>
    <ligand>
        <name>ATP</name>
        <dbReference type="ChEBI" id="CHEBI:30616"/>
    </ligand>
</feature>
<dbReference type="GO" id="GO:0051301">
    <property type="term" value="P:cell division"/>
    <property type="evidence" value="ECO:0007669"/>
    <property type="project" value="UniProtKB-KW"/>
</dbReference>
<keyword evidence="8" id="KW-0067">ATP-binding</keyword>
<dbReference type="Pfam" id="PF02875">
    <property type="entry name" value="Mur_ligase_C"/>
    <property type="match status" value="1"/>
</dbReference>
<dbReference type="InterPro" id="IPR036615">
    <property type="entry name" value="Mur_ligase_C_dom_sf"/>
</dbReference>
<dbReference type="Gene3D" id="3.90.190.20">
    <property type="entry name" value="Mur ligase, C-terminal domain"/>
    <property type="match status" value="1"/>
</dbReference>
<dbReference type="GO" id="GO:0071555">
    <property type="term" value="P:cell wall organization"/>
    <property type="evidence" value="ECO:0007669"/>
    <property type="project" value="UniProtKB-KW"/>
</dbReference>
<evidence type="ECO:0000313" key="13">
    <source>
        <dbReference type="EMBL" id="MDI9242382.1"/>
    </source>
</evidence>
<evidence type="ECO:0000259" key="11">
    <source>
        <dbReference type="Pfam" id="PF02875"/>
    </source>
</evidence>
<dbReference type="InterPro" id="IPR000713">
    <property type="entry name" value="Mur_ligase_N"/>
</dbReference>
<keyword evidence="14" id="KW-1185">Reference proteome</keyword>
<dbReference type="GO" id="GO:0009252">
    <property type="term" value="P:peptidoglycan biosynthetic process"/>
    <property type="evidence" value="ECO:0007669"/>
    <property type="project" value="UniProtKB-UniRule"/>
</dbReference>
<dbReference type="Pfam" id="PF01225">
    <property type="entry name" value="Mur_ligase"/>
    <property type="match status" value="1"/>
</dbReference>
<dbReference type="Proteomes" id="UP001300383">
    <property type="component" value="Unassembled WGS sequence"/>
</dbReference>
<gene>
    <name evidence="8" type="primary">murE</name>
    <name evidence="13" type="ORF">QJ036_07840</name>
</gene>
<dbReference type="GO" id="GO:0000287">
    <property type="term" value="F:magnesium ion binding"/>
    <property type="evidence" value="ECO:0007669"/>
    <property type="project" value="UniProtKB-UniRule"/>
</dbReference>
<dbReference type="PROSITE" id="PS00059">
    <property type="entry name" value="ADH_ZINC"/>
    <property type="match status" value="1"/>
</dbReference>
<comment type="subcellular location">
    <subcellularLocation>
        <location evidence="8 9">Cytoplasm</location>
    </subcellularLocation>
</comment>
<dbReference type="NCBIfam" id="TIGR01085">
    <property type="entry name" value="murE"/>
    <property type="match status" value="1"/>
</dbReference>
<feature type="binding site" evidence="8">
    <location>
        <position position="190"/>
    </location>
    <ligand>
        <name>UDP-N-acetyl-alpha-D-muramoyl-L-alanyl-D-glutamate</name>
        <dbReference type="ChEBI" id="CHEBI:83900"/>
    </ligand>
</feature>
<protein>
    <recommendedName>
        <fullName evidence="8">UDP-N-acetylmuramyl-tripeptide synthetase</fullName>
        <ecNumber evidence="8">6.3.2.-</ecNumber>
    </recommendedName>
    <alternativeName>
        <fullName evidence="8">UDP-MurNAc-tripeptide synthetase</fullName>
    </alternativeName>
</protein>
<evidence type="ECO:0000256" key="4">
    <source>
        <dbReference type="ARBA" id="ARBA00022960"/>
    </source>
</evidence>
<comment type="pathway">
    <text evidence="1 8 9">Cell wall biogenesis; peptidoglycan biosynthesis.</text>
</comment>
<feature type="domain" description="Mur ligase central" evidence="12">
    <location>
        <begin position="119"/>
        <end position="322"/>
    </location>
</feature>
<feature type="binding site" evidence="8">
    <location>
        <begin position="163"/>
        <end position="164"/>
    </location>
    <ligand>
        <name>UDP-N-acetyl-alpha-D-muramoyl-L-alanyl-D-glutamate</name>
        <dbReference type="ChEBI" id="CHEBI:83900"/>
    </ligand>
</feature>
<evidence type="ECO:0000256" key="2">
    <source>
        <dbReference type="ARBA" id="ARBA00005898"/>
    </source>
</evidence>
<dbReference type="GO" id="GO:0016491">
    <property type="term" value="F:oxidoreductase activity"/>
    <property type="evidence" value="ECO:0007669"/>
    <property type="project" value="InterPro"/>
</dbReference>
<dbReference type="InterPro" id="IPR004101">
    <property type="entry name" value="Mur_ligase_C"/>
</dbReference>
<dbReference type="Gene3D" id="3.40.1390.10">
    <property type="entry name" value="MurE/MurF, N-terminal domain"/>
    <property type="match status" value="1"/>
</dbReference>
<organism evidence="13 14">
    <name type="scientific">Fusibacillus kribbianus</name>
    <dbReference type="NCBI Taxonomy" id="3044208"/>
    <lineage>
        <taxon>Bacteria</taxon>
        <taxon>Bacillati</taxon>
        <taxon>Bacillota</taxon>
        <taxon>Clostridia</taxon>
        <taxon>Lachnospirales</taxon>
        <taxon>Lachnospiraceae</taxon>
        <taxon>Fusibacillus</taxon>
    </lineage>
</organism>
<evidence type="ECO:0000256" key="5">
    <source>
        <dbReference type="ARBA" id="ARBA00022984"/>
    </source>
</evidence>
<keyword evidence="8" id="KW-0460">Magnesium</keyword>
<sequence length="498" mass="54961">MILSGLLSHVGYVRIRGSARTEVTGITCDSRELQPGNMFVCMAGYHRDGHEFAGEAMERGASVLVMEEGNPETVRLEQQLEKTDRAPVLVTAASTRKAFSPLAAAFYGYPLRSLVSVAVTGTKGKTTTAYMTRAVLTEAGYKTGLIGTNGAFIGERRLALSHTTPEAHELQRILREMKDAGCTHVVMEVSSQGIKMERVAGLRFTCGIFTNLSPDHIGPGEHGSFEDYLYQKSRLFSVCDTGVINREDPWADEITARTACRLVWYGIGQGDYQASGAARLMDSRMLGCEYFLSGPMEAKERIVLPVPGDYNIRNSLAAVCAAAQLGVPIKTAKDALRKVRIPGRMEVVSGNHHLWVIVDYAHNEISMENLLKTLKTYEPRRLICVFGCGGNRSRLRRFGMGRAAGRWADLSVVTEDNSRYEPLQNIISDIEEGLSESGGQYTVIPDRREAIGYAVRHGKVGDILAIIGKGHEEYQETEGKRIPFSDREEAERAILLYR</sequence>
<evidence type="ECO:0000256" key="8">
    <source>
        <dbReference type="HAMAP-Rule" id="MF_00208"/>
    </source>
</evidence>
<dbReference type="HAMAP" id="MF_00208">
    <property type="entry name" value="MurE"/>
    <property type="match status" value="1"/>
</dbReference>
<dbReference type="InterPro" id="IPR035911">
    <property type="entry name" value="MurE/MurF_N"/>
</dbReference>
<comment type="PTM">
    <text evidence="8">Carboxylation is probably crucial for Mg(2+) binding and, consequently, for the gamma-phosphate positioning of ATP.</text>
</comment>
<dbReference type="NCBIfam" id="NF001126">
    <property type="entry name" value="PRK00139.1-4"/>
    <property type="match status" value="1"/>
</dbReference>
<dbReference type="GO" id="GO:0016881">
    <property type="term" value="F:acid-amino acid ligase activity"/>
    <property type="evidence" value="ECO:0007669"/>
    <property type="project" value="UniProtKB-UniRule"/>
</dbReference>
<keyword evidence="8" id="KW-0963">Cytoplasm</keyword>
<dbReference type="SUPFAM" id="SSF53623">
    <property type="entry name" value="MurD-like peptide ligases, catalytic domain"/>
    <property type="match status" value="1"/>
</dbReference>
<evidence type="ECO:0000256" key="6">
    <source>
        <dbReference type="ARBA" id="ARBA00023306"/>
    </source>
</evidence>
<keyword evidence="8 13" id="KW-0436">Ligase</keyword>
<evidence type="ECO:0000256" key="7">
    <source>
        <dbReference type="ARBA" id="ARBA00023316"/>
    </source>
</evidence>
<dbReference type="SUPFAM" id="SSF63418">
    <property type="entry name" value="MurE/MurF N-terminal domain"/>
    <property type="match status" value="1"/>
</dbReference>
<dbReference type="GO" id="GO:0005524">
    <property type="term" value="F:ATP binding"/>
    <property type="evidence" value="ECO:0007669"/>
    <property type="project" value="UniProtKB-UniRule"/>
</dbReference>
<keyword evidence="6 8" id="KW-0131">Cell cycle</keyword>
<feature type="domain" description="Mur ligase C-terminal" evidence="11">
    <location>
        <begin position="343"/>
        <end position="470"/>
    </location>
</feature>
<dbReference type="GO" id="GO:0008360">
    <property type="term" value="P:regulation of cell shape"/>
    <property type="evidence" value="ECO:0007669"/>
    <property type="project" value="UniProtKB-KW"/>
</dbReference>
<name>A0AAP4EY02_9FIRM</name>
<feature type="binding site" evidence="8">
    <location>
        <position position="198"/>
    </location>
    <ligand>
        <name>UDP-N-acetyl-alpha-D-muramoyl-L-alanyl-D-glutamate</name>
        <dbReference type="ChEBI" id="CHEBI:83900"/>
    </ligand>
</feature>
<dbReference type="Pfam" id="PF08245">
    <property type="entry name" value="Mur_ligase_M"/>
    <property type="match status" value="1"/>
</dbReference>
<evidence type="ECO:0000259" key="10">
    <source>
        <dbReference type="Pfam" id="PF01225"/>
    </source>
</evidence>
<keyword evidence="8" id="KW-0547">Nucleotide-binding</keyword>
<dbReference type="SUPFAM" id="SSF53244">
    <property type="entry name" value="MurD-like peptide ligases, peptide-binding domain"/>
    <property type="match status" value="1"/>
</dbReference>
<dbReference type="AlphaFoldDB" id="A0AAP4EY02"/>
<comment type="cofactor">
    <cofactor evidence="8">
        <name>Mg(2+)</name>
        <dbReference type="ChEBI" id="CHEBI:18420"/>
    </cofactor>
</comment>
<keyword evidence="4 8" id="KW-0133">Cell shape</keyword>
<evidence type="ECO:0000259" key="12">
    <source>
        <dbReference type="Pfam" id="PF08245"/>
    </source>
</evidence>
<comment type="caution">
    <text evidence="8">Lacks conserved residue(s) required for the propagation of feature annotation.</text>
</comment>
<dbReference type="EMBL" id="JASGBQ010000011">
    <property type="protein sequence ID" value="MDI9242382.1"/>
    <property type="molecule type" value="Genomic_DNA"/>
</dbReference>
<dbReference type="RefSeq" id="WP_283230830.1">
    <property type="nucleotide sequence ID" value="NZ_JASGBQ010000011.1"/>
</dbReference>
<dbReference type="InterPro" id="IPR002328">
    <property type="entry name" value="ADH_Zn_CS"/>
</dbReference>
<comment type="similarity">
    <text evidence="2 8">Belongs to the MurCDEF family. MurE subfamily.</text>
</comment>
<comment type="function">
    <text evidence="8">Catalyzes the addition of an amino acid to the nucleotide precursor UDP-N-acetylmuramoyl-L-alanyl-D-glutamate (UMAG) in the biosynthesis of bacterial cell-wall peptidoglycan.</text>
</comment>
<feature type="domain" description="Mur ligase N-terminal catalytic" evidence="10">
    <location>
        <begin position="22"/>
        <end position="79"/>
    </location>
</feature>
<dbReference type="InterPro" id="IPR013221">
    <property type="entry name" value="Mur_ligase_cen"/>
</dbReference>
<feature type="binding site" evidence="8">
    <location>
        <position position="30"/>
    </location>
    <ligand>
        <name>UDP-N-acetyl-alpha-D-muramoyl-L-alanyl-D-glutamate</name>
        <dbReference type="ChEBI" id="CHEBI:83900"/>
    </ligand>
</feature>
<accession>A0AAP4EY02</accession>
<keyword evidence="5 8" id="KW-0573">Peptidoglycan synthesis</keyword>